<dbReference type="AlphaFoldDB" id="A0A6N7QNW9"/>
<evidence type="ECO:0000256" key="6">
    <source>
        <dbReference type="ARBA" id="ARBA00023002"/>
    </source>
</evidence>
<organism evidence="10 11">
    <name type="scientific">Spiribacter salilacus</name>
    <dbReference type="NCBI Taxonomy" id="2664894"/>
    <lineage>
        <taxon>Bacteria</taxon>
        <taxon>Pseudomonadati</taxon>
        <taxon>Pseudomonadota</taxon>
        <taxon>Gammaproteobacteria</taxon>
        <taxon>Chromatiales</taxon>
        <taxon>Ectothiorhodospiraceae</taxon>
        <taxon>Spiribacter</taxon>
    </lineage>
</organism>
<reference evidence="10 11" key="1">
    <citation type="submission" date="2019-11" db="EMBL/GenBank/DDBJ databases">
        <authorList>
            <person name="Zhang X.Y."/>
        </authorList>
    </citation>
    <scope>NUCLEOTIDE SEQUENCE [LARGE SCALE GENOMIC DNA]</scope>
    <source>
        <strain evidence="10 11">C176</strain>
    </source>
</reference>
<dbReference type="PANTHER" id="PTHR45754:SF3">
    <property type="entry name" value="METHYLENETETRAHYDROFOLATE REDUCTASE (NADPH)"/>
    <property type="match status" value="1"/>
</dbReference>
<keyword evidence="11" id="KW-1185">Reference proteome</keyword>
<keyword evidence="4 9" id="KW-0285">Flavoprotein</keyword>
<keyword evidence="5 9" id="KW-0274">FAD</keyword>
<sequence length="269" mass="29073">MTLAAPRYELIPIRGMLEEAERLPAGATITVTCSPKHGIERTLEASVELAKRGYVAIPHIASRLVRDESHLELILQTLAQHSLNEVFVVGGDAPAPVGVFNGAVPLLEAMAASPLRPARIGVTGYPEGHAEISNDALEAALIAKRPYADYLVTQLCFDSAPILQWLTDIHQRGIGLPAWIGLPGVMDPRRLLSISLKIGIGSSLRVLKRNQGITRQLWNGAYAPDHLIDPLLDALVEPGAPPVCGFHLNTFNHVAPLLDWQANRLAETA</sequence>
<evidence type="ECO:0000256" key="5">
    <source>
        <dbReference type="ARBA" id="ARBA00022827"/>
    </source>
</evidence>
<dbReference type="UniPathway" id="UPA00193"/>
<comment type="cofactor">
    <cofactor evidence="1 9">
        <name>FAD</name>
        <dbReference type="ChEBI" id="CHEBI:57692"/>
    </cofactor>
</comment>
<name>A0A6N7QNW9_9GAMM</name>
<gene>
    <name evidence="10" type="ORF">GH984_05745</name>
</gene>
<keyword evidence="6 9" id="KW-0560">Oxidoreductase</keyword>
<evidence type="ECO:0000313" key="11">
    <source>
        <dbReference type="Proteomes" id="UP000433788"/>
    </source>
</evidence>
<evidence type="ECO:0000256" key="2">
    <source>
        <dbReference type="ARBA" id="ARBA00004777"/>
    </source>
</evidence>
<dbReference type="GO" id="GO:0009086">
    <property type="term" value="P:methionine biosynthetic process"/>
    <property type="evidence" value="ECO:0007669"/>
    <property type="project" value="TreeGrafter"/>
</dbReference>
<dbReference type="GO" id="GO:0035999">
    <property type="term" value="P:tetrahydrofolate interconversion"/>
    <property type="evidence" value="ECO:0007669"/>
    <property type="project" value="UniProtKB-UniPathway"/>
</dbReference>
<evidence type="ECO:0000256" key="7">
    <source>
        <dbReference type="ARBA" id="ARBA00034478"/>
    </source>
</evidence>
<proteinExistence type="inferred from homology"/>
<dbReference type="Pfam" id="PF02219">
    <property type="entry name" value="MTHFR"/>
    <property type="match status" value="1"/>
</dbReference>
<dbReference type="Proteomes" id="UP000433788">
    <property type="component" value="Unassembled WGS sequence"/>
</dbReference>
<dbReference type="EMBL" id="WJPP01000003">
    <property type="protein sequence ID" value="MRH78205.1"/>
    <property type="molecule type" value="Genomic_DNA"/>
</dbReference>
<dbReference type="SUPFAM" id="SSF51730">
    <property type="entry name" value="FAD-linked oxidoreductase"/>
    <property type="match status" value="1"/>
</dbReference>
<evidence type="ECO:0000256" key="4">
    <source>
        <dbReference type="ARBA" id="ARBA00022630"/>
    </source>
</evidence>
<evidence type="ECO:0000256" key="3">
    <source>
        <dbReference type="ARBA" id="ARBA00006743"/>
    </source>
</evidence>
<comment type="pathway">
    <text evidence="7">Amino-acid biosynthesis; L-methionine biosynthesis via de novo pathway.</text>
</comment>
<dbReference type="PANTHER" id="PTHR45754">
    <property type="entry name" value="METHYLENETETRAHYDROFOLATE REDUCTASE"/>
    <property type="match status" value="1"/>
</dbReference>
<comment type="catalytic activity">
    <reaction evidence="8">
        <text>(6S)-5-methyl-5,6,7,8-tetrahydrofolate + NAD(+) = (6R)-5,10-methylene-5,6,7,8-tetrahydrofolate + NADH + H(+)</text>
        <dbReference type="Rhea" id="RHEA:19821"/>
        <dbReference type="ChEBI" id="CHEBI:15378"/>
        <dbReference type="ChEBI" id="CHEBI:15636"/>
        <dbReference type="ChEBI" id="CHEBI:18608"/>
        <dbReference type="ChEBI" id="CHEBI:57540"/>
        <dbReference type="ChEBI" id="CHEBI:57945"/>
        <dbReference type="EC" id="1.5.1.54"/>
    </reaction>
    <physiologicalReaction direction="right-to-left" evidence="8">
        <dbReference type="Rhea" id="RHEA:19823"/>
    </physiologicalReaction>
</comment>
<dbReference type="InterPro" id="IPR029041">
    <property type="entry name" value="FAD-linked_oxidoreductase-like"/>
</dbReference>
<dbReference type="InterPro" id="IPR003171">
    <property type="entry name" value="Mehydrof_redctse-like"/>
</dbReference>
<accession>A0A6N7QNW9</accession>
<evidence type="ECO:0000256" key="9">
    <source>
        <dbReference type="RuleBase" id="RU003862"/>
    </source>
</evidence>
<dbReference type="GO" id="GO:0106312">
    <property type="term" value="F:methylenetetrahydrofolate reductase (NADH) activity"/>
    <property type="evidence" value="ECO:0007669"/>
    <property type="project" value="UniProtKB-EC"/>
</dbReference>
<comment type="similarity">
    <text evidence="3 9">Belongs to the methylenetetrahydrofolate reductase family.</text>
</comment>
<evidence type="ECO:0000256" key="8">
    <source>
        <dbReference type="ARBA" id="ARBA00048628"/>
    </source>
</evidence>
<comment type="pathway">
    <text evidence="2 9">One-carbon metabolism; tetrahydrofolate interconversion.</text>
</comment>
<comment type="caution">
    <text evidence="10">The sequence shown here is derived from an EMBL/GenBank/DDBJ whole genome shotgun (WGS) entry which is preliminary data.</text>
</comment>
<evidence type="ECO:0000313" key="10">
    <source>
        <dbReference type="EMBL" id="MRH78205.1"/>
    </source>
</evidence>
<dbReference type="RefSeq" id="WP_153719271.1">
    <property type="nucleotide sequence ID" value="NZ_WJPP01000003.1"/>
</dbReference>
<protein>
    <recommendedName>
        <fullName evidence="9">Methylenetetrahydrofolate reductase</fullName>
    </recommendedName>
</protein>
<dbReference type="GO" id="GO:0005829">
    <property type="term" value="C:cytosol"/>
    <property type="evidence" value="ECO:0007669"/>
    <property type="project" value="TreeGrafter"/>
</dbReference>
<dbReference type="Gene3D" id="3.20.20.220">
    <property type="match status" value="1"/>
</dbReference>
<dbReference type="GO" id="GO:0071949">
    <property type="term" value="F:FAD binding"/>
    <property type="evidence" value="ECO:0007669"/>
    <property type="project" value="TreeGrafter"/>
</dbReference>
<evidence type="ECO:0000256" key="1">
    <source>
        <dbReference type="ARBA" id="ARBA00001974"/>
    </source>
</evidence>